<dbReference type="EMBL" id="RZNY01000006">
    <property type="protein sequence ID" value="RUT46993.1"/>
    <property type="molecule type" value="Genomic_DNA"/>
</dbReference>
<dbReference type="InterPro" id="IPR052163">
    <property type="entry name" value="DGC-Regulatory_Protein"/>
</dbReference>
<feature type="transmembrane region" description="Helical" evidence="1">
    <location>
        <begin position="6"/>
        <end position="24"/>
    </location>
</feature>
<dbReference type="PANTHER" id="PTHR46663">
    <property type="entry name" value="DIGUANYLATE CYCLASE DGCT-RELATED"/>
    <property type="match status" value="1"/>
</dbReference>
<dbReference type="FunFam" id="3.30.70.270:FF:000001">
    <property type="entry name" value="Diguanylate cyclase domain protein"/>
    <property type="match status" value="1"/>
</dbReference>
<dbReference type="OrthoDB" id="9759607at2"/>
<dbReference type="PROSITE" id="PS50887">
    <property type="entry name" value="GGDEF"/>
    <property type="match status" value="1"/>
</dbReference>
<dbReference type="SUPFAM" id="SSF55073">
    <property type="entry name" value="Nucleotide cyclase"/>
    <property type="match status" value="1"/>
</dbReference>
<accession>A0A3S1BQ48</accession>
<evidence type="ECO:0000256" key="1">
    <source>
        <dbReference type="SAM" id="Phobius"/>
    </source>
</evidence>
<evidence type="ECO:0000313" key="3">
    <source>
        <dbReference type="EMBL" id="RUT46993.1"/>
    </source>
</evidence>
<dbReference type="InterPro" id="IPR043128">
    <property type="entry name" value="Rev_trsase/Diguanyl_cyclase"/>
</dbReference>
<dbReference type="CDD" id="cd01949">
    <property type="entry name" value="GGDEF"/>
    <property type="match status" value="1"/>
</dbReference>
<comment type="caution">
    <text evidence="3">The sequence shown here is derived from an EMBL/GenBank/DDBJ whole genome shotgun (WGS) entry which is preliminary data.</text>
</comment>
<name>A0A3S1BQ48_9BACL</name>
<dbReference type="Proteomes" id="UP000279446">
    <property type="component" value="Unassembled WGS sequence"/>
</dbReference>
<dbReference type="AlphaFoldDB" id="A0A3S1BQ48"/>
<evidence type="ECO:0000259" key="2">
    <source>
        <dbReference type="PROSITE" id="PS50887"/>
    </source>
</evidence>
<feature type="domain" description="GGDEF" evidence="2">
    <location>
        <begin position="59"/>
        <end position="191"/>
    </location>
</feature>
<sequence>MILFISIVSIVMLLSFIVILRVLLMERTLLKKLAYRDGVTGVLNRNAMDRFWGKCSDKRALAVLFLDLDHFKDINDTLGHQAGDLLLREVGQCLQEVMQHNKQVFRLGGDEFVIIMTNVTLENAESMAARVLDRLSNPFVIQGQKVIISGSIGISFNRASKVKRSELFKEADMAMYQAKRLGKGRYSVFNEDKHSYYKATELITVLKKSANS</sequence>
<dbReference type="InterPro" id="IPR029787">
    <property type="entry name" value="Nucleotide_cyclase"/>
</dbReference>
<keyword evidence="1" id="KW-0472">Membrane</keyword>
<dbReference type="InterPro" id="IPR000160">
    <property type="entry name" value="GGDEF_dom"/>
</dbReference>
<keyword evidence="1" id="KW-0812">Transmembrane</keyword>
<evidence type="ECO:0000313" key="4">
    <source>
        <dbReference type="Proteomes" id="UP000279446"/>
    </source>
</evidence>
<protein>
    <submittedName>
        <fullName evidence="3">GGDEF domain-containing protein</fullName>
    </submittedName>
</protein>
<dbReference type="SMART" id="SM00267">
    <property type="entry name" value="GGDEF"/>
    <property type="match status" value="1"/>
</dbReference>
<organism evidence="3 4">
    <name type="scientific">Paenibacillus anaericanus</name>
    <dbReference type="NCBI Taxonomy" id="170367"/>
    <lineage>
        <taxon>Bacteria</taxon>
        <taxon>Bacillati</taxon>
        <taxon>Bacillota</taxon>
        <taxon>Bacilli</taxon>
        <taxon>Bacillales</taxon>
        <taxon>Paenibacillaceae</taxon>
        <taxon>Paenibacillus</taxon>
    </lineage>
</organism>
<gene>
    <name evidence="3" type="ORF">EJP82_09845</name>
</gene>
<dbReference type="RefSeq" id="WP_127191878.1">
    <property type="nucleotide sequence ID" value="NZ_RZNY01000006.1"/>
</dbReference>
<dbReference type="NCBIfam" id="TIGR00254">
    <property type="entry name" value="GGDEF"/>
    <property type="match status" value="1"/>
</dbReference>
<dbReference type="Gene3D" id="3.30.70.270">
    <property type="match status" value="1"/>
</dbReference>
<dbReference type="Pfam" id="PF00990">
    <property type="entry name" value="GGDEF"/>
    <property type="match status" value="1"/>
</dbReference>
<keyword evidence="1" id="KW-1133">Transmembrane helix</keyword>
<proteinExistence type="predicted"/>
<keyword evidence="4" id="KW-1185">Reference proteome</keyword>
<dbReference type="PANTHER" id="PTHR46663:SF2">
    <property type="entry name" value="GGDEF DOMAIN-CONTAINING PROTEIN"/>
    <property type="match status" value="1"/>
</dbReference>
<reference evidence="3 4" key="1">
    <citation type="submission" date="2018-12" db="EMBL/GenBank/DDBJ databases">
        <authorList>
            <person name="Sun L."/>
            <person name="Chen Z."/>
        </authorList>
    </citation>
    <scope>NUCLEOTIDE SEQUENCE [LARGE SCALE GENOMIC DNA]</scope>
    <source>
        <strain evidence="3 4">DSM 15890</strain>
    </source>
</reference>